<gene>
    <name evidence="2" type="ORF">JAAARDRAFT_190695</name>
</gene>
<name>A0A067Q764_9AGAM</name>
<feature type="domain" description="F-box" evidence="1">
    <location>
        <begin position="72"/>
        <end position="126"/>
    </location>
</feature>
<evidence type="ECO:0000313" key="3">
    <source>
        <dbReference type="Proteomes" id="UP000027265"/>
    </source>
</evidence>
<dbReference type="HOGENOM" id="CLU_018544_12_2_1"/>
<evidence type="ECO:0000313" key="2">
    <source>
        <dbReference type="EMBL" id="KDQ61995.1"/>
    </source>
</evidence>
<sequence>MDVDSDIWEALRSNQSSISGVNLHAELYKAWEEFDEAEVELRKLRRWISALEEKRDLTQSRCTNILSLLAPIRRLPPEILSKIFTHTLSSGFVHLSIHRLPVLLTHVCSYWRQIALSTSTLWSSLIIDPHDDEELARIRPILDGFLVHSGTAPLSTCLILRNLLGGRDLVDSVVRHAPRWNSFSIHLGLDVDWSPLEPLLQIGDGALNQLKEVRLFREIDLQPHASFLQEITALKTAPSLTSVTIGLSWRPTVFALPWSQLTYLKFEGGYFHTNSISDLFDILPKCSQLTHFSFSVRYGDPDHPPFPPPGSRGLITLPKLQSLHLDYTLPDGYLLCHLIVPNLNQFIYVPHVDDYDQSSLASATLGFQSCLQRSLCAITTLEFTPEGTPPDVFRFLDCLPSIRNIRLHLGSTSPRHTLDIIRYLSGPNSIPSDQTSGSPNLPMLESITISGPHDSHSVVEALVSMARFRCGLSSESSDSFTDVTSPTTRLVFASFNKGLFTTLAPRLEECVAAGLRLDFH</sequence>
<evidence type="ECO:0000259" key="1">
    <source>
        <dbReference type="Pfam" id="PF12937"/>
    </source>
</evidence>
<protein>
    <recommendedName>
        <fullName evidence="1">F-box domain-containing protein</fullName>
    </recommendedName>
</protein>
<accession>A0A067Q764</accession>
<organism evidence="2 3">
    <name type="scientific">Jaapia argillacea MUCL 33604</name>
    <dbReference type="NCBI Taxonomy" id="933084"/>
    <lineage>
        <taxon>Eukaryota</taxon>
        <taxon>Fungi</taxon>
        <taxon>Dikarya</taxon>
        <taxon>Basidiomycota</taxon>
        <taxon>Agaricomycotina</taxon>
        <taxon>Agaricomycetes</taxon>
        <taxon>Agaricomycetidae</taxon>
        <taxon>Jaapiales</taxon>
        <taxon>Jaapiaceae</taxon>
        <taxon>Jaapia</taxon>
    </lineage>
</organism>
<proteinExistence type="predicted"/>
<dbReference type="InterPro" id="IPR001810">
    <property type="entry name" value="F-box_dom"/>
</dbReference>
<dbReference type="Gene3D" id="1.20.1280.50">
    <property type="match status" value="1"/>
</dbReference>
<keyword evidence="3" id="KW-1185">Reference proteome</keyword>
<dbReference type="AlphaFoldDB" id="A0A067Q764"/>
<reference evidence="3" key="1">
    <citation type="journal article" date="2014" name="Proc. Natl. Acad. Sci. U.S.A.">
        <title>Extensive sampling of basidiomycete genomes demonstrates inadequacy of the white-rot/brown-rot paradigm for wood decay fungi.</title>
        <authorList>
            <person name="Riley R."/>
            <person name="Salamov A.A."/>
            <person name="Brown D.W."/>
            <person name="Nagy L.G."/>
            <person name="Floudas D."/>
            <person name="Held B.W."/>
            <person name="Levasseur A."/>
            <person name="Lombard V."/>
            <person name="Morin E."/>
            <person name="Otillar R."/>
            <person name="Lindquist E.A."/>
            <person name="Sun H."/>
            <person name="LaButti K.M."/>
            <person name="Schmutz J."/>
            <person name="Jabbour D."/>
            <person name="Luo H."/>
            <person name="Baker S.E."/>
            <person name="Pisabarro A.G."/>
            <person name="Walton J.D."/>
            <person name="Blanchette R.A."/>
            <person name="Henrissat B."/>
            <person name="Martin F."/>
            <person name="Cullen D."/>
            <person name="Hibbett D.S."/>
            <person name="Grigoriev I.V."/>
        </authorList>
    </citation>
    <scope>NUCLEOTIDE SEQUENCE [LARGE SCALE GENOMIC DNA]</scope>
    <source>
        <strain evidence="3">MUCL 33604</strain>
    </source>
</reference>
<dbReference type="STRING" id="933084.A0A067Q764"/>
<dbReference type="EMBL" id="KL197712">
    <property type="protein sequence ID" value="KDQ61995.1"/>
    <property type="molecule type" value="Genomic_DNA"/>
</dbReference>
<dbReference type="OrthoDB" id="2269034at2759"/>
<dbReference type="Pfam" id="PF12937">
    <property type="entry name" value="F-box-like"/>
    <property type="match status" value="1"/>
</dbReference>
<dbReference type="InParanoid" id="A0A067Q764"/>
<dbReference type="Proteomes" id="UP000027265">
    <property type="component" value="Unassembled WGS sequence"/>
</dbReference>